<evidence type="ECO:0000256" key="4">
    <source>
        <dbReference type="ARBA" id="ARBA00022737"/>
    </source>
</evidence>
<evidence type="ECO:0000256" key="1">
    <source>
        <dbReference type="ARBA" id="ARBA00001974"/>
    </source>
</evidence>
<dbReference type="Pfam" id="PF00581">
    <property type="entry name" value="Rhodanese"/>
    <property type="match status" value="1"/>
</dbReference>
<dbReference type="SUPFAM" id="SSF52821">
    <property type="entry name" value="Rhodanese/Cell cycle control phosphatase"/>
    <property type="match status" value="1"/>
</dbReference>
<organism evidence="10 11">
    <name type="scientific">Fusarium oxysporum f. sp. cubense</name>
    <dbReference type="NCBI Taxonomy" id="61366"/>
    <lineage>
        <taxon>Eukaryota</taxon>
        <taxon>Fungi</taxon>
        <taxon>Dikarya</taxon>
        <taxon>Ascomycota</taxon>
        <taxon>Pezizomycotina</taxon>
        <taxon>Sordariomycetes</taxon>
        <taxon>Hypocreomycetidae</taxon>
        <taxon>Hypocreales</taxon>
        <taxon>Nectriaceae</taxon>
        <taxon>Fusarium</taxon>
        <taxon>Fusarium oxysporum species complex</taxon>
    </lineage>
</organism>
<keyword evidence="3" id="KW-0285">Flavoprotein</keyword>
<dbReference type="InterPro" id="IPR056884">
    <property type="entry name" value="NPHP3-like_N"/>
</dbReference>
<dbReference type="InterPro" id="IPR002110">
    <property type="entry name" value="Ankyrin_rpt"/>
</dbReference>
<dbReference type="SUPFAM" id="SSF48403">
    <property type="entry name" value="Ankyrin repeat"/>
    <property type="match status" value="1"/>
</dbReference>
<dbReference type="Pfam" id="PF02852">
    <property type="entry name" value="Pyr_redox_dim"/>
    <property type="match status" value="1"/>
</dbReference>
<dbReference type="InterPro" id="IPR036873">
    <property type="entry name" value="Rhodanese-like_dom_sf"/>
</dbReference>
<dbReference type="SUPFAM" id="SSF52540">
    <property type="entry name" value="P-loop containing nucleoside triphosphate hydrolases"/>
    <property type="match status" value="1"/>
</dbReference>
<evidence type="ECO:0000256" key="7">
    <source>
        <dbReference type="ARBA" id="ARBA00023284"/>
    </source>
</evidence>
<dbReference type="EMBL" id="VMNF01000006">
    <property type="protein sequence ID" value="TXC06621.1"/>
    <property type="molecule type" value="Genomic_DNA"/>
</dbReference>
<dbReference type="Gene3D" id="3.40.50.300">
    <property type="entry name" value="P-loop containing nucleotide triphosphate hydrolases"/>
    <property type="match status" value="1"/>
</dbReference>
<reference evidence="10 11" key="1">
    <citation type="submission" date="2019-07" db="EMBL/GenBank/DDBJ databases">
        <title>The First High-Quality Draft Genome Sequence of the Causal Agent of the Current Panama Disease Epidemic.</title>
        <authorList>
            <person name="Warmington R.J."/>
            <person name="Kay W."/>
            <person name="Jeffries A."/>
            <person name="Bebber D."/>
            <person name="Moore K."/>
            <person name="Studholme D.J."/>
        </authorList>
    </citation>
    <scope>NUCLEOTIDE SEQUENCE [LARGE SCALE GENOMIC DNA]</scope>
    <source>
        <strain evidence="10 11">TR4</strain>
    </source>
</reference>
<dbReference type="InterPro" id="IPR023753">
    <property type="entry name" value="FAD/NAD-binding_dom"/>
</dbReference>
<dbReference type="InterPro" id="IPR050260">
    <property type="entry name" value="FAD-bd_OxRdtase"/>
</dbReference>
<dbReference type="InterPro" id="IPR001763">
    <property type="entry name" value="Rhodanese-like_dom"/>
</dbReference>
<dbReference type="InterPro" id="IPR027417">
    <property type="entry name" value="P-loop_NTPase"/>
</dbReference>
<dbReference type="Gene3D" id="3.40.250.10">
    <property type="entry name" value="Rhodanese-like domain"/>
    <property type="match status" value="1"/>
</dbReference>
<dbReference type="PROSITE" id="PS50297">
    <property type="entry name" value="ANK_REP_REGION"/>
    <property type="match status" value="1"/>
</dbReference>
<evidence type="ECO:0000256" key="3">
    <source>
        <dbReference type="ARBA" id="ARBA00022630"/>
    </source>
</evidence>
<sequence>MPQRIIIIGGVAGGMSAATRLRRLDESAIITVFEQGAYTGFANCGIPYALGKVIEHDEELILRTPDDFKQRFDIDVHLHAEVVSINREKHSVSVRTGGDDCIRQFGYDKLILAQGAEALRPSCAGAELDNIATMQTIADLQKVHDMLSNCDAKHICVIGAGFIGIEVAENLRKLGLDVSIVEYGSHVFPPIDGEMAEILHSELRNNGIQLFLNESAQKIDKSQVILSSGCVLPADLVILAAGVRARTGLARQAGLVLGATGVSVNTHMQTSDPDIYAVGDMVETQNNIMEKPAMLALAGPANRQGRMAADHICGKAVNYRGNVGTSVCRVFGLTLGFVGLSTQVLRRLGHDPLSITVHPPDHAGYFPGSQTMTIKLAFRKETGHIMGVQIIGRGGVDKRIDVLATAMQFGSTVFDLEHLELGYAPPYGSAKDAVNMAGFVASNVLRGDCKIVQAEQLTREKLDKLQVVDVRSPEEFAHGHLHQAVNLPLNDLRQQSGTLDRSRPTMWQPAVDLERIPGSCQWFLDHPKLKEWLSKASSGLPWLQGPSATGKTLLSSCLVYHIRTNRGTVGHAAVACVYFQERHKQYDVADFNHAFASVLRQLVSQLPDTSDTLRKLELAEYDKIPRLWGDEFTRLLHRITGELGKVLIILDGVAADVTTKALTYLILAINPDGGSDQIIQVLFTSQASPPIDFSLVRTFDGRFLPVPTWPSEMPMPELLAAIDQITSACKDVSIHDKADTFSKESFLRIRASQSEMVLCILYHAAMAADAGYSMTMPMAGCRGLIIWGENDQSFRIRSPLLGDYLKREVFGTNYDKRWVTTSPRYLSSDIFANGACRSSAALKQCFREYVPLVCSGIPRFRLEEDQSSHISRQLKQIPLKTRPVMMNLRNITSAEVFAKDDDAGDTPLVKAVIHGGSASVKFLLGNGAQISELNEGILKQCRQENPDVVVYLQELGIDVLAADEIEAED</sequence>
<evidence type="ECO:0000313" key="11">
    <source>
        <dbReference type="Proteomes" id="UP000321331"/>
    </source>
</evidence>
<dbReference type="Gene3D" id="1.25.40.20">
    <property type="entry name" value="Ankyrin repeat-containing domain"/>
    <property type="match status" value="1"/>
</dbReference>
<dbReference type="SUPFAM" id="SSF51905">
    <property type="entry name" value="FAD/NAD(P)-binding domain"/>
    <property type="match status" value="1"/>
</dbReference>
<evidence type="ECO:0000256" key="6">
    <source>
        <dbReference type="ARBA" id="ARBA00023002"/>
    </source>
</evidence>
<protein>
    <recommendedName>
        <fullName evidence="9">Rhodanese domain-containing protein</fullName>
    </recommendedName>
</protein>
<evidence type="ECO:0000256" key="2">
    <source>
        <dbReference type="ARBA" id="ARBA00009130"/>
    </source>
</evidence>
<evidence type="ECO:0000313" key="10">
    <source>
        <dbReference type="EMBL" id="TXC06621.1"/>
    </source>
</evidence>
<dbReference type="PROSITE" id="PS50088">
    <property type="entry name" value="ANK_REPEAT"/>
    <property type="match status" value="1"/>
</dbReference>
<dbReference type="PANTHER" id="PTHR43429">
    <property type="entry name" value="PYRIDINE NUCLEOTIDE-DISULFIDE OXIDOREDUCTASE DOMAIN-CONTAINING"/>
    <property type="match status" value="1"/>
</dbReference>
<feature type="domain" description="Rhodanese" evidence="9">
    <location>
        <begin position="461"/>
        <end position="504"/>
    </location>
</feature>
<dbReference type="InterPro" id="IPR004099">
    <property type="entry name" value="Pyr_nucl-diS_OxRdtase_dimer"/>
</dbReference>
<dbReference type="Pfam" id="PF07992">
    <property type="entry name" value="Pyr_redox_2"/>
    <property type="match status" value="1"/>
</dbReference>
<dbReference type="PRINTS" id="PR00368">
    <property type="entry name" value="FADPNR"/>
</dbReference>
<dbReference type="AlphaFoldDB" id="A0A5C6TA02"/>
<keyword evidence="6" id="KW-0560">Oxidoreductase</keyword>
<keyword evidence="4" id="KW-0677">Repeat</keyword>
<gene>
    <name evidence="10" type="ORF">FocTR4_00010893</name>
</gene>
<evidence type="ECO:0000259" key="9">
    <source>
        <dbReference type="PROSITE" id="PS50206"/>
    </source>
</evidence>
<dbReference type="Gene3D" id="3.50.50.60">
    <property type="entry name" value="FAD/NAD(P)-binding domain"/>
    <property type="match status" value="2"/>
</dbReference>
<evidence type="ECO:0000256" key="8">
    <source>
        <dbReference type="PROSITE-ProRule" id="PRU00023"/>
    </source>
</evidence>
<dbReference type="InterPro" id="IPR036770">
    <property type="entry name" value="Ankyrin_rpt-contain_sf"/>
</dbReference>
<feature type="repeat" description="ANK" evidence="8">
    <location>
        <begin position="903"/>
        <end position="935"/>
    </location>
</feature>
<keyword evidence="5" id="KW-0274">FAD</keyword>
<comment type="caution">
    <text evidence="10">The sequence shown here is derived from an EMBL/GenBank/DDBJ whole genome shotgun (WGS) entry which is preliminary data.</text>
</comment>
<comment type="similarity">
    <text evidence="2">Belongs to the class-III pyridine nucleotide-disulfide oxidoreductase family.</text>
</comment>
<dbReference type="PRINTS" id="PR00411">
    <property type="entry name" value="PNDRDTASEI"/>
</dbReference>
<dbReference type="Proteomes" id="UP000321331">
    <property type="component" value="Unassembled WGS sequence"/>
</dbReference>
<name>A0A5C6TA02_FUSOC</name>
<evidence type="ECO:0000256" key="5">
    <source>
        <dbReference type="ARBA" id="ARBA00022827"/>
    </source>
</evidence>
<dbReference type="InterPro" id="IPR036188">
    <property type="entry name" value="FAD/NAD-bd_sf"/>
</dbReference>
<proteinExistence type="inferred from homology"/>
<dbReference type="InterPro" id="IPR016156">
    <property type="entry name" value="FAD/NAD-linked_Rdtase_dimer_sf"/>
</dbReference>
<dbReference type="PANTHER" id="PTHR43429:SF1">
    <property type="entry name" value="NAD(P)H SULFUR OXIDOREDUCTASE (COA-DEPENDENT)"/>
    <property type="match status" value="1"/>
</dbReference>
<dbReference type="GO" id="GO:0016491">
    <property type="term" value="F:oxidoreductase activity"/>
    <property type="evidence" value="ECO:0007669"/>
    <property type="project" value="UniProtKB-KW"/>
</dbReference>
<accession>A0A5C6TA02</accession>
<dbReference type="PROSITE" id="PS50206">
    <property type="entry name" value="RHODANESE_3"/>
    <property type="match status" value="1"/>
</dbReference>
<keyword evidence="7" id="KW-0676">Redox-active center</keyword>
<comment type="cofactor">
    <cofactor evidence="1">
        <name>FAD</name>
        <dbReference type="ChEBI" id="CHEBI:57692"/>
    </cofactor>
</comment>
<dbReference type="Pfam" id="PF24883">
    <property type="entry name" value="NPHP3_N"/>
    <property type="match status" value="1"/>
</dbReference>
<keyword evidence="8" id="KW-0040">ANK repeat</keyword>
<dbReference type="SUPFAM" id="SSF55424">
    <property type="entry name" value="FAD/NAD-linked reductases, dimerisation (C-terminal) domain"/>
    <property type="match status" value="1"/>
</dbReference>